<organism evidence="2 3">
    <name type="scientific">Aldrovandia affinis</name>
    <dbReference type="NCBI Taxonomy" id="143900"/>
    <lineage>
        <taxon>Eukaryota</taxon>
        <taxon>Metazoa</taxon>
        <taxon>Chordata</taxon>
        <taxon>Craniata</taxon>
        <taxon>Vertebrata</taxon>
        <taxon>Euteleostomi</taxon>
        <taxon>Actinopterygii</taxon>
        <taxon>Neopterygii</taxon>
        <taxon>Teleostei</taxon>
        <taxon>Notacanthiformes</taxon>
        <taxon>Halosauridae</taxon>
        <taxon>Aldrovandia</taxon>
    </lineage>
</organism>
<name>A0AAD7SRX6_9TELE</name>
<feature type="compositionally biased region" description="Polar residues" evidence="1">
    <location>
        <begin position="91"/>
        <end position="102"/>
    </location>
</feature>
<proteinExistence type="predicted"/>
<sequence>MVFSGSSVPAGRAEPLAHAGGNCQTSAKNGQHSAGEYLVLFLRTWVKSSEIGKGKVEGHRAVGDCGRPGVTSEQHCGDERQRASGGEDSFILTSSAVPSVHP</sequence>
<evidence type="ECO:0000256" key="1">
    <source>
        <dbReference type="SAM" id="MobiDB-lite"/>
    </source>
</evidence>
<protein>
    <submittedName>
        <fullName evidence="2">Uncharacterized protein</fullName>
    </submittedName>
</protein>
<dbReference type="AlphaFoldDB" id="A0AAD7SRX6"/>
<reference evidence="2" key="1">
    <citation type="journal article" date="2023" name="Science">
        <title>Genome structures resolve the early diversification of teleost fishes.</title>
        <authorList>
            <person name="Parey E."/>
            <person name="Louis A."/>
            <person name="Montfort J."/>
            <person name="Bouchez O."/>
            <person name="Roques C."/>
            <person name="Iampietro C."/>
            <person name="Lluch J."/>
            <person name="Castinel A."/>
            <person name="Donnadieu C."/>
            <person name="Desvignes T."/>
            <person name="Floi Bucao C."/>
            <person name="Jouanno E."/>
            <person name="Wen M."/>
            <person name="Mejri S."/>
            <person name="Dirks R."/>
            <person name="Jansen H."/>
            <person name="Henkel C."/>
            <person name="Chen W.J."/>
            <person name="Zahm M."/>
            <person name="Cabau C."/>
            <person name="Klopp C."/>
            <person name="Thompson A.W."/>
            <person name="Robinson-Rechavi M."/>
            <person name="Braasch I."/>
            <person name="Lecointre G."/>
            <person name="Bobe J."/>
            <person name="Postlethwait J.H."/>
            <person name="Berthelot C."/>
            <person name="Roest Crollius H."/>
            <person name="Guiguen Y."/>
        </authorList>
    </citation>
    <scope>NUCLEOTIDE SEQUENCE</scope>
    <source>
        <strain evidence="2">NC1722</strain>
    </source>
</reference>
<dbReference type="EMBL" id="JAINUG010000037">
    <property type="protein sequence ID" value="KAJ8407719.1"/>
    <property type="molecule type" value="Genomic_DNA"/>
</dbReference>
<gene>
    <name evidence="2" type="ORF">AAFF_G00267630</name>
</gene>
<evidence type="ECO:0000313" key="2">
    <source>
        <dbReference type="EMBL" id="KAJ8407719.1"/>
    </source>
</evidence>
<feature type="region of interest" description="Disordered" evidence="1">
    <location>
        <begin position="1"/>
        <end position="29"/>
    </location>
</feature>
<keyword evidence="3" id="KW-1185">Reference proteome</keyword>
<dbReference type="Proteomes" id="UP001221898">
    <property type="component" value="Unassembled WGS sequence"/>
</dbReference>
<evidence type="ECO:0000313" key="3">
    <source>
        <dbReference type="Proteomes" id="UP001221898"/>
    </source>
</evidence>
<accession>A0AAD7SRX6</accession>
<comment type="caution">
    <text evidence="2">The sequence shown here is derived from an EMBL/GenBank/DDBJ whole genome shotgun (WGS) entry which is preliminary data.</text>
</comment>
<feature type="region of interest" description="Disordered" evidence="1">
    <location>
        <begin position="65"/>
        <end position="102"/>
    </location>
</feature>